<proteinExistence type="predicted"/>
<dbReference type="AlphaFoldDB" id="K0TQL8"/>
<evidence type="ECO:0000313" key="1">
    <source>
        <dbReference type="EMBL" id="EJK76272.1"/>
    </source>
</evidence>
<dbReference type="EMBL" id="AGNL01002381">
    <property type="protein sequence ID" value="EJK76272.1"/>
    <property type="molecule type" value="Genomic_DNA"/>
</dbReference>
<dbReference type="eggNOG" id="KOG2180">
    <property type="taxonomic scope" value="Eukaryota"/>
</dbReference>
<protein>
    <submittedName>
        <fullName evidence="1">Uncharacterized protein</fullName>
    </submittedName>
</protein>
<evidence type="ECO:0000313" key="2">
    <source>
        <dbReference type="Proteomes" id="UP000266841"/>
    </source>
</evidence>
<sequence>QPAMLEALGLDAAGGAAAAAAGAADASGFQALQERGSDVAAKVNADLNQMRQRVDVFRKTYTTRF</sequence>
<name>K0TQL8_THAOC</name>
<dbReference type="OrthoDB" id="10261632at2759"/>
<gene>
    <name evidence="1" type="ORF">THAOC_01975</name>
</gene>
<feature type="non-terminal residue" evidence="1">
    <location>
        <position position="1"/>
    </location>
</feature>
<keyword evidence="2" id="KW-1185">Reference proteome</keyword>
<organism evidence="1 2">
    <name type="scientific">Thalassiosira oceanica</name>
    <name type="common">Marine diatom</name>
    <dbReference type="NCBI Taxonomy" id="159749"/>
    <lineage>
        <taxon>Eukaryota</taxon>
        <taxon>Sar</taxon>
        <taxon>Stramenopiles</taxon>
        <taxon>Ochrophyta</taxon>
        <taxon>Bacillariophyta</taxon>
        <taxon>Coscinodiscophyceae</taxon>
        <taxon>Thalassiosirophycidae</taxon>
        <taxon>Thalassiosirales</taxon>
        <taxon>Thalassiosiraceae</taxon>
        <taxon>Thalassiosira</taxon>
    </lineage>
</organism>
<comment type="caution">
    <text evidence="1">The sequence shown here is derived from an EMBL/GenBank/DDBJ whole genome shotgun (WGS) entry which is preliminary data.</text>
</comment>
<reference evidence="1 2" key="1">
    <citation type="journal article" date="2012" name="Genome Biol.">
        <title>Genome and low-iron response of an oceanic diatom adapted to chronic iron limitation.</title>
        <authorList>
            <person name="Lommer M."/>
            <person name="Specht M."/>
            <person name="Roy A.S."/>
            <person name="Kraemer L."/>
            <person name="Andreson R."/>
            <person name="Gutowska M.A."/>
            <person name="Wolf J."/>
            <person name="Bergner S.V."/>
            <person name="Schilhabel M.B."/>
            <person name="Klostermeier U.C."/>
            <person name="Beiko R.G."/>
            <person name="Rosenstiel P."/>
            <person name="Hippler M."/>
            <person name="Laroche J."/>
        </authorList>
    </citation>
    <scope>NUCLEOTIDE SEQUENCE [LARGE SCALE GENOMIC DNA]</scope>
    <source>
        <strain evidence="1 2">CCMP1005</strain>
    </source>
</reference>
<accession>K0TQL8</accession>
<dbReference type="Proteomes" id="UP000266841">
    <property type="component" value="Unassembled WGS sequence"/>
</dbReference>